<dbReference type="EMBL" id="KI669506">
    <property type="protein sequence ID" value="OCF33037.1"/>
    <property type="molecule type" value="Genomic_DNA"/>
</dbReference>
<feature type="compositionally biased region" description="Basic and acidic residues" evidence="1">
    <location>
        <begin position="136"/>
        <end position="148"/>
    </location>
</feature>
<organism evidence="2 3">
    <name type="scientific">Kwoniella heveanensis BCC8398</name>
    <dbReference type="NCBI Taxonomy" id="1296120"/>
    <lineage>
        <taxon>Eukaryota</taxon>
        <taxon>Fungi</taxon>
        <taxon>Dikarya</taxon>
        <taxon>Basidiomycota</taxon>
        <taxon>Agaricomycotina</taxon>
        <taxon>Tremellomycetes</taxon>
        <taxon>Tremellales</taxon>
        <taxon>Cryptococcaceae</taxon>
        <taxon>Kwoniella</taxon>
    </lineage>
</organism>
<feature type="compositionally biased region" description="Acidic residues" evidence="1">
    <location>
        <begin position="192"/>
        <end position="201"/>
    </location>
</feature>
<dbReference type="Proteomes" id="UP000092666">
    <property type="component" value="Unassembled WGS sequence"/>
</dbReference>
<name>A0A1B9GPU3_9TREE</name>
<evidence type="ECO:0000313" key="2">
    <source>
        <dbReference type="EMBL" id="OCF33037.1"/>
    </source>
</evidence>
<keyword evidence="3" id="KW-1185">Reference proteome</keyword>
<evidence type="ECO:0000313" key="3">
    <source>
        <dbReference type="Proteomes" id="UP000092666"/>
    </source>
</evidence>
<accession>A0A1B9GPU3</accession>
<reference evidence="2 3" key="1">
    <citation type="submission" date="2013-07" db="EMBL/GenBank/DDBJ databases">
        <title>The Genome Sequence of Cryptococcus heveanensis BCC8398.</title>
        <authorList>
            <consortium name="The Broad Institute Genome Sequencing Platform"/>
            <person name="Cuomo C."/>
            <person name="Litvintseva A."/>
            <person name="Chen Y."/>
            <person name="Heitman J."/>
            <person name="Sun S."/>
            <person name="Springer D."/>
            <person name="Dromer F."/>
            <person name="Young S.K."/>
            <person name="Zeng Q."/>
            <person name="Gargeya S."/>
            <person name="Fitzgerald M."/>
            <person name="Abouelleil A."/>
            <person name="Alvarado L."/>
            <person name="Berlin A.M."/>
            <person name="Chapman S.B."/>
            <person name="Dewar J."/>
            <person name="Goldberg J."/>
            <person name="Griggs A."/>
            <person name="Gujja S."/>
            <person name="Hansen M."/>
            <person name="Howarth C."/>
            <person name="Imamovic A."/>
            <person name="Larimer J."/>
            <person name="McCowan C."/>
            <person name="Murphy C."/>
            <person name="Pearson M."/>
            <person name="Priest M."/>
            <person name="Roberts A."/>
            <person name="Saif S."/>
            <person name="Shea T."/>
            <person name="Sykes S."/>
            <person name="Wortman J."/>
            <person name="Nusbaum C."/>
            <person name="Birren B."/>
        </authorList>
    </citation>
    <scope>NUCLEOTIDE SEQUENCE [LARGE SCALE GENOMIC DNA]</scope>
    <source>
        <strain evidence="2 3">BCC8398</strain>
    </source>
</reference>
<reference evidence="3" key="2">
    <citation type="submission" date="2013-12" db="EMBL/GenBank/DDBJ databases">
        <title>Evolution of pathogenesis and genome organization in the Tremellales.</title>
        <authorList>
            <person name="Cuomo C."/>
            <person name="Litvintseva A."/>
            <person name="Heitman J."/>
            <person name="Chen Y."/>
            <person name="Sun S."/>
            <person name="Springer D."/>
            <person name="Dromer F."/>
            <person name="Young S."/>
            <person name="Zeng Q."/>
            <person name="Chapman S."/>
            <person name="Gujja S."/>
            <person name="Saif S."/>
            <person name="Birren B."/>
        </authorList>
    </citation>
    <scope>NUCLEOTIDE SEQUENCE [LARGE SCALE GENOMIC DNA]</scope>
    <source>
        <strain evidence="3">BCC8398</strain>
    </source>
</reference>
<proteinExistence type="predicted"/>
<feature type="region of interest" description="Disordered" evidence="1">
    <location>
        <begin position="136"/>
        <end position="207"/>
    </location>
</feature>
<evidence type="ECO:0000256" key="1">
    <source>
        <dbReference type="SAM" id="MobiDB-lite"/>
    </source>
</evidence>
<protein>
    <submittedName>
        <fullName evidence="2">Uncharacterized protein</fullName>
    </submittedName>
</protein>
<feature type="compositionally biased region" description="Polar residues" evidence="1">
    <location>
        <begin position="152"/>
        <end position="171"/>
    </location>
</feature>
<gene>
    <name evidence="2" type="ORF">I316_05375</name>
</gene>
<dbReference type="AlphaFoldDB" id="A0A1B9GPU3"/>
<sequence>MEQVDQHHHQIAHGDGLAVAAIGKKRGIAAIGVLPETTALTAATATVTTSSTADDDHGGFAIAAIGRGIAAIAVVSESPAPAATSSTEEDVDQFSIAAIGRGIAAIGRGIAAIGLVPEPTTTTDGEVGIAAIGRRQAHDEASAGHALEEEVSLTSASQDPPTQPSSTNIYPQPTKLAIAPIGRRDSEQGGYTEEEGEEEKEGEIFVLGLGVPLFDQE</sequence>